<name>A0A143QJW7_RHOFA</name>
<feature type="transmembrane region" description="Helical" evidence="8">
    <location>
        <begin position="102"/>
        <end position="121"/>
    </location>
</feature>
<dbReference type="Proteomes" id="UP000076038">
    <property type="component" value="Chromosome"/>
</dbReference>
<feature type="transmembrane region" description="Helical" evidence="8">
    <location>
        <begin position="77"/>
        <end position="95"/>
    </location>
</feature>
<evidence type="ECO:0000256" key="7">
    <source>
        <dbReference type="ARBA" id="ARBA00023136"/>
    </source>
</evidence>
<dbReference type="InterPro" id="IPR052017">
    <property type="entry name" value="TSUP"/>
</dbReference>
<keyword evidence="10" id="KW-1185">Reference proteome</keyword>
<gene>
    <name evidence="9" type="ORF">A3Q41_01926</name>
</gene>
<feature type="transmembrane region" description="Helical" evidence="8">
    <location>
        <begin position="198"/>
        <end position="218"/>
    </location>
</feature>
<accession>A0A143QJW7</accession>
<dbReference type="RefSeq" id="WP_027495346.1">
    <property type="nucleotide sequence ID" value="NZ_CP015220.1"/>
</dbReference>
<reference evidence="10" key="2">
    <citation type="submission" date="2016-04" db="EMBL/GenBank/DDBJ databases">
        <title>Complete Genome and Plasmid Sequences for Rhodococcus fascians D188 and Draft Sequences for Rhodococcus spp. Isolates PBTS 1 and PBTS 2.</title>
        <authorList>
            <person name="Stamer R."/>
            <person name="Vereecke D."/>
            <person name="Zhang Y."/>
            <person name="Schilkey F."/>
            <person name="Devitt N."/>
            <person name="Randall J."/>
        </authorList>
    </citation>
    <scope>NUCLEOTIDE SEQUENCE [LARGE SCALE GENOMIC DNA]</scope>
    <source>
        <strain evidence="10">PBTS2</strain>
    </source>
</reference>
<evidence type="ECO:0000256" key="3">
    <source>
        <dbReference type="ARBA" id="ARBA00022448"/>
    </source>
</evidence>
<evidence type="ECO:0000256" key="5">
    <source>
        <dbReference type="ARBA" id="ARBA00022692"/>
    </source>
</evidence>
<keyword evidence="3" id="KW-0813">Transport</keyword>
<keyword evidence="4 8" id="KW-1003">Cell membrane</keyword>
<protein>
    <recommendedName>
        <fullName evidence="8">Probable membrane transporter protein</fullName>
    </recommendedName>
</protein>
<dbReference type="PANTHER" id="PTHR30269">
    <property type="entry name" value="TRANSMEMBRANE PROTEIN YFCA"/>
    <property type="match status" value="1"/>
</dbReference>
<dbReference type="Pfam" id="PF01925">
    <property type="entry name" value="TauE"/>
    <property type="match status" value="1"/>
</dbReference>
<evidence type="ECO:0000256" key="1">
    <source>
        <dbReference type="ARBA" id="ARBA00004651"/>
    </source>
</evidence>
<dbReference type="PATRIC" id="fig|1653479.3.peg.1948"/>
<evidence type="ECO:0000313" key="10">
    <source>
        <dbReference type="Proteomes" id="UP000076038"/>
    </source>
</evidence>
<proteinExistence type="inferred from homology"/>
<evidence type="ECO:0000256" key="4">
    <source>
        <dbReference type="ARBA" id="ARBA00022475"/>
    </source>
</evidence>
<comment type="subcellular location">
    <subcellularLocation>
        <location evidence="1 8">Cell membrane</location>
        <topology evidence="1 8">Multi-pass membrane protein</topology>
    </subcellularLocation>
</comment>
<dbReference type="OrthoDB" id="3782574at2"/>
<evidence type="ECO:0000256" key="8">
    <source>
        <dbReference type="RuleBase" id="RU363041"/>
    </source>
</evidence>
<keyword evidence="7 8" id="KW-0472">Membrane</keyword>
<evidence type="ECO:0000313" key="9">
    <source>
        <dbReference type="EMBL" id="AMY23229.1"/>
    </source>
</evidence>
<dbReference type="AlphaFoldDB" id="A0A143QJW7"/>
<feature type="transmembrane region" description="Helical" evidence="8">
    <location>
        <begin position="133"/>
        <end position="161"/>
    </location>
</feature>
<dbReference type="GO" id="GO:0005886">
    <property type="term" value="C:plasma membrane"/>
    <property type="evidence" value="ECO:0007669"/>
    <property type="project" value="UniProtKB-SubCell"/>
</dbReference>
<evidence type="ECO:0000256" key="6">
    <source>
        <dbReference type="ARBA" id="ARBA00022989"/>
    </source>
</evidence>
<evidence type="ECO:0000256" key="2">
    <source>
        <dbReference type="ARBA" id="ARBA00009142"/>
    </source>
</evidence>
<feature type="transmembrane region" description="Helical" evidence="8">
    <location>
        <begin position="6"/>
        <end position="26"/>
    </location>
</feature>
<keyword evidence="6 8" id="KW-1133">Transmembrane helix</keyword>
<feature type="transmembrane region" description="Helical" evidence="8">
    <location>
        <begin position="173"/>
        <end position="192"/>
    </location>
</feature>
<dbReference type="PANTHER" id="PTHR30269:SF0">
    <property type="entry name" value="MEMBRANE TRANSPORTER PROTEIN YFCA-RELATED"/>
    <property type="match status" value="1"/>
</dbReference>
<dbReference type="GeneID" id="93551996"/>
<reference evidence="9 10" key="1">
    <citation type="journal article" date="2016" name="Genome Announc.">
        <title>Complete Genome and Plasmid Sequences for Rhodococcus fascians D188 and Draft Sequences for Rhodococcus Isolates PBTS 1 and PBTS 2.</title>
        <authorList>
            <person name="Stamler R.A."/>
            <person name="Vereecke D."/>
            <person name="Zhang Y."/>
            <person name="Schilkey F."/>
            <person name="Devitt N."/>
            <person name="Randall J.J."/>
        </authorList>
    </citation>
    <scope>NUCLEOTIDE SEQUENCE [LARGE SCALE GENOMIC DNA]</scope>
    <source>
        <strain evidence="9 10">PBTS2</strain>
    </source>
</reference>
<dbReference type="KEGG" id="rhs:A3Q41_01926"/>
<keyword evidence="5 8" id="KW-0812">Transmembrane</keyword>
<dbReference type="EMBL" id="CP015220">
    <property type="protein sequence ID" value="AMY23229.1"/>
    <property type="molecule type" value="Genomic_DNA"/>
</dbReference>
<organism evidence="9 10">
    <name type="scientific">Rhodococcoides fascians</name>
    <name type="common">Rhodococcus fascians</name>
    <dbReference type="NCBI Taxonomy" id="1828"/>
    <lineage>
        <taxon>Bacteria</taxon>
        <taxon>Bacillati</taxon>
        <taxon>Actinomycetota</taxon>
        <taxon>Actinomycetes</taxon>
        <taxon>Mycobacteriales</taxon>
        <taxon>Nocardiaceae</taxon>
        <taxon>Rhodococcoides</taxon>
    </lineage>
</organism>
<feature type="transmembrane region" description="Helical" evidence="8">
    <location>
        <begin position="225"/>
        <end position="244"/>
    </location>
</feature>
<dbReference type="InterPro" id="IPR002781">
    <property type="entry name" value="TM_pro_TauE-like"/>
</dbReference>
<comment type="similarity">
    <text evidence="2 8">Belongs to the 4-toluene sulfonate uptake permease (TSUP) (TC 2.A.102) family.</text>
</comment>
<sequence length="248" mass="25218">MTVLDFGLLVVAGFFAGLIGFVTGLASLVSYPALLAVGLPAVSANVTNTVALVAAGVGATTSSSAELAKDGKQLIRYAVYSALGGTTGAILLLVTPEGSFEVIVPFLVAMAAIALLLQPKIRTLSGGRQFPTLYPLALFAVAIYGGYFGAGAGVIFLALALICTSDTFWRASILKSFFLGIANLIAAIIFSFSGHVNWWAALALAIGCFVGGACGPPTVKVISPIVLRVGVGILGLGLAGWLGYQAFG</sequence>